<dbReference type="PANTHER" id="PTHR35075">
    <property type="entry name" value="A-KINASE ANCHOR PROTEIN 14"/>
    <property type="match status" value="1"/>
</dbReference>
<dbReference type="PANTHER" id="PTHR35075:SF1">
    <property type="entry name" value="A-KINASE ANCHOR PROTEIN 14"/>
    <property type="match status" value="1"/>
</dbReference>
<evidence type="ECO:0000313" key="2">
    <source>
        <dbReference type="Ensembl" id="ENSONIP00000071442.1"/>
    </source>
</evidence>
<dbReference type="GeneTree" id="ENSGT00390000003444"/>
<sequence>TAKTNRKTSQKEILLKRGARMNLTTESAQLVKTLLDRHHRTEKAEMDDIPWAACKDFTVNVGEKQIGAYIETWELPSCWLYSVDFVCSTEEEHRTFHHYRARFSTPTPRKPIRGTASVYFVVDVSKVKPQTLPVEVRFIVESNKLVHTPGRTRFRENFLCNLAYISLVSLFPFIKNGFLTAPLPLRYKWSLI</sequence>
<reference evidence="2" key="3">
    <citation type="submission" date="2025-09" db="UniProtKB">
        <authorList>
            <consortium name="Ensembl"/>
        </authorList>
    </citation>
    <scope>IDENTIFICATION</scope>
</reference>
<dbReference type="AlphaFoldDB" id="A0A669EJZ3"/>
<proteinExistence type="predicted"/>
<keyword evidence="1" id="KW-1133">Transmembrane helix</keyword>
<keyword evidence="1" id="KW-0472">Membrane</keyword>
<dbReference type="InterPro" id="IPR025663">
    <property type="entry name" value="AKAP_28"/>
</dbReference>
<dbReference type="Ensembl" id="ENSONIT00000055013.1">
    <property type="protein sequence ID" value="ENSONIP00000071442.1"/>
    <property type="gene ID" value="ENSONIG00000033061.1"/>
</dbReference>
<dbReference type="InParanoid" id="A0A669EJZ3"/>
<reference evidence="3" key="1">
    <citation type="submission" date="2012-01" db="EMBL/GenBank/DDBJ databases">
        <title>The Genome Sequence of Oreochromis niloticus (Nile Tilapia).</title>
        <authorList>
            <consortium name="Broad Institute Genome Assembly Team"/>
            <consortium name="Broad Institute Sequencing Platform"/>
            <person name="Di Palma F."/>
            <person name="Johnson J."/>
            <person name="Lander E.S."/>
            <person name="Lindblad-Toh K."/>
        </authorList>
    </citation>
    <scope>NUCLEOTIDE SEQUENCE [LARGE SCALE GENOMIC DNA]</scope>
</reference>
<accession>A0A669EJZ3</accession>
<feature type="transmembrane region" description="Helical" evidence="1">
    <location>
        <begin position="158"/>
        <end position="174"/>
    </location>
</feature>
<dbReference type="OMA" id="YIETWEL"/>
<dbReference type="FunCoup" id="A0A669EJZ3">
    <property type="interactions" value="2"/>
</dbReference>
<evidence type="ECO:0000313" key="3">
    <source>
        <dbReference type="Proteomes" id="UP000005207"/>
    </source>
</evidence>
<organism evidence="2 3">
    <name type="scientific">Oreochromis niloticus</name>
    <name type="common">Nile tilapia</name>
    <name type="synonym">Tilapia nilotica</name>
    <dbReference type="NCBI Taxonomy" id="8128"/>
    <lineage>
        <taxon>Eukaryota</taxon>
        <taxon>Metazoa</taxon>
        <taxon>Chordata</taxon>
        <taxon>Craniata</taxon>
        <taxon>Vertebrata</taxon>
        <taxon>Euteleostomi</taxon>
        <taxon>Actinopterygii</taxon>
        <taxon>Neopterygii</taxon>
        <taxon>Teleostei</taxon>
        <taxon>Neoteleostei</taxon>
        <taxon>Acanthomorphata</taxon>
        <taxon>Ovalentaria</taxon>
        <taxon>Cichlomorphae</taxon>
        <taxon>Cichliformes</taxon>
        <taxon>Cichlidae</taxon>
        <taxon>African cichlids</taxon>
        <taxon>Pseudocrenilabrinae</taxon>
        <taxon>Oreochromini</taxon>
        <taxon>Oreochromis</taxon>
    </lineage>
</organism>
<dbReference type="GO" id="GO:0005952">
    <property type="term" value="C:cAMP-dependent protein kinase complex"/>
    <property type="evidence" value="ECO:0007669"/>
    <property type="project" value="TreeGrafter"/>
</dbReference>
<dbReference type="Proteomes" id="UP000005207">
    <property type="component" value="Linkage group LG17"/>
</dbReference>
<keyword evidence="1" id="KW-0812">Transmembrane</keyword>
<dbReference type="GO" id="GO:0034237">
    <property type="term" value="F:protein kinase A regulatory subunit binding"/>
    <property type="evidence" value="ECO:0007669"/>
    <property type="project" value="TreeGrafter"/>
</dbReference>
<dbReference type="Pfam" id="PF14469">
    <property type="entry name" value="AKAP28"/>
    <property type="match status" value="1"/>
</dbReference>
<keyword evidence="3" id="KW-1185">Reference proteome</keyword>
<name>A0A669EJZ3_ORENI</name>
<dbReference type="InterPro" id="IPR053084">
    <property type="entry name" value="AKAP"/>
</dbReference>
<reference evidence="2" key="2">
    <citation type="submission" date="2025-08" db="UniProtKB">
        <authorList>
            <consortium name="Ensembl"/>
        </authorList>
    </citation>
    <scope>IDENTIFICATION</scope>
</reference>
<protein>
    <submittedName>
        <fullName evidence="2">Si:dkeyp-81f3.4</fullName>
    </submittedName>
</protein>
<evidence type="ECO:0000256" key="1">
    <source>
        <dbReference type="SAM" id="Phobius"/>
    </source>
</evidence>